<dbReference type="GO" id="GO:0071978">
    <property type="term" value="P:bacterial-type flagellum-dependent swarming motility"/>
    <property type="evidence" value="ECO:0007669"/>
    <property type="project" value="TreeGrafter"/>
</dbReference>
<evidence type="ECO:0000256" key="4">
    <source>
        <dbReference type="ARBA" id="ARBA00023143"/>
    </source>
</evidence>
<proteinExistence type="inferred from homology"/>
<dbReference type="PANTHER" id="PTHR30435">
    <property type="entry name" value="FLAGELLAR PROTEIN"/>
    <property type="match status" value="1"/>
</dbReference>
<feature type="domain" description="Flagellar basal body rod protein N-terminal" evidence="6">
    <location>
        <begin position="7"/>
        <end position="37"/>
    </location>
</feature>
<organism evidence="10 11">
    <name type="scientific">Aureimonas endophytica</name>
    <dbReference type="NCBI Taxonomy" id="2027858"/>
    <lineage>
        <taxon>Bacteria</taxon>
        <taxon>Pseudomonadati</taxon>
        <taxon>Pseudomonadota</taxon>
        <taxon>Alphaproteobacteria</taxon>
        <taxon>Hyphomicrobiales</taxon>
        <taxon>Aurantimonadaceae</taxon>
        <taxon>Aureimonas</taxon>
    </lineage>
</organism>
<protein>
    <recommendedName>
        <fullName evidence="3 5">Flagellar hook protein FlgE</fullName>
    </recommendedName>
</protein>
<dbReference type="AlphaFoldDB" id="A0A917EAQ6"/>
<dbReference type="Pfam" id="PF00460">
    <property type="entry name" value="Flg_bb_rod"/>
    <property type="match status" value="1"/>
</dbReference>
<dbReference type="InterPro" id="IPR019776">
    <property type="entry name" value="Flagellar_basal_body_rod_CS"/>
</dbReference>
<evidence type="ECO:0000313" key="11">
    <source>
        <dbReference type="Proteomes" id="UP000644699"/>
    </source>
</evidence>
<comment type="subcellular location">
    <subcellularLocation>
        <location evidence="1 5">Bacterial flagellum basal body</location>
    </subcellularLocation>
</comment>
<dbReference type="InterPro" id="IPR037925">
    <property type="entry name" value="FlgE/F/G-like"/>
</dbReference>
<dbReference type="InterPro" id="IPR037058">
    <property type="entry name" value="Falgellar_hook_FlgE_sf"/>
</dbReference>
<gene>
    <name evidence="10" type="ORF">GCM10011390_43850</name>
</gene>
<evidence type="ECO:0000256" key="1">
    <source>
        <dbReference type="ARBA" id="ARBA00004117"/>
    </source>
</evidence>
<accession>A0A917EAQ6</accession>
<evidence type="ECO:0000259" key="9">
    <source>
        <dbReference type="Pfam" id="PF22692"/>
    </source>
</evidence>
<dbReference type="InterPro" id="IPR010930">
    <property type="entry name" value="Flg_bb/hook_C_dom"/>
</dbReference>
<dbReference type="NCBIfam" id="TIGR03506">
    <property type="entry name" value="FlgEFG_subfam"/>
    <property type="match status" value="2"/>
</dbReference>
<dbReference type="InterPro" id="IPR001444">
    <property type="entry name" value="Flag_bb_rod_N"/>
</dbReference>
<evidence type="ECO:0000259" key="7">
    <source>
        <dbReference type="Pfam" id="PF06429"/>
    </source>
</evidence>
<dbReference type="EMBL" id="BMIQ01000008">
    <property type="protein sequence ID" value="GGE19815.1"/>
    <property type="molecule type" value="Genomic_DNA"/>
</dbReference>
<feature type="domain" description="Flagellar hook protein FlgE/F/G-like D1" evidence="9">
    <location>
        <begin position="89"/>
        <end position="173"/>
    </location>
</feature>
<keyword evidence="11" id="KW-1185">Reference proteome</keyword>
<dbReference type="PANTHER" id="PTHR30435:SF1">
    <property type="entry name" value="FLAGELLAR HOOK PROTEIN FLGE"/>
    <property type="match status" value="1"/>
</dbReference>
<name>A0A917EAQ6_9HYPH</name>
<evidence type="ECO:0000259" key="6">
    <source>
        <dbReference type="Pfam" id="PF00460"/>
    </source>
</evidence>
<dbReference type="GO" id="GO:0009424">
    <property type="term" value="C:bacterial-type flagellum hook"/>
    <property type="evidence" value="ECO:0007669"/>
    <property type="project" value="TreeGrafter"/>
</dbReference>
<evidence type="ECO:0000256" key="2">
    <source>
        <dbReference type="ARBA" id="ARBA00009677"/>
    </source>
</evidence>
<dbReference type="SUPFAM" id="SSF117143">
    <property type="entry name" value="Flagellar hook protein flgE"/>
    <property type="match status" value="1"/>
</dbReference>
<evidence type="ECO:0000256" key="3">
    <source>
        <dbReference type="ARBA" id="ARBA00019015"/>
    </source>
</evidence>
<dbReference type="GO" id="GO:0005829">
    <property type="term" value="C:cytosol"/>
    <property type="evidence" value="ECO:0007669"/>
    <property type="project" value="TreeGrafter"/>
</dbReference>
<comment type="similarity">
    <text evidence="2 5">Belongs to the flagella basal body rod proteins family.</text>
</comment>
<feature type="domain" description="Flagellar hook protein FlgE D2" evidence="8">
    <location>
        <begin position="308"/>
        <end position="439"/>
    </location>
</feature>
<evidence type="ECO:0000256" key="5">
    <source>
        <dbReference type="RuleBase" id="RU362116"/>
    </source>
</evidence>
<dbReference type="Pfam" id="PF06429">
    <property type="entry name" value="Flg_bbr_C"/>
    <property type="match status" value="1"/>
</dbReference>
<dbReference type="RefSeq" id="WP_188912305.1">
    <property type="nucleotide sequence ID" value="NZ_BMIQ01000008.1"/>
</dbReference>
<reference evidence="10" key="1">
    <citation type="journal article" date="2014" name="Int. J. Syst. Evol. Microbiol.">
        <title>Complete genome sequence of Corynebacterium casei LMG S-19264T (=DSM 44701T), isolated from a smear-ripened cheese.</title>
        <authorList>
            <consortium name="US DOE Joint Genome Institute (JGI-PGF)"/>
            <person name="Walter F."/>
            <person name="Albersmeier A."/>
            <person name="Kalinowski J."/>
            <person name="Ruckert C."/>
        </authorList>
    </citation>
    <scope>NUCLEOTIDE SEQUENCE</scope>
    <source>
        <strain evidence="10">CGMCC 1.15367</strain>
    </source>
</reference>
<dbReference type="InterPro" id="IPR053967">
    <property type="entry name" value="LlgE_F_G-like_D1"/>
</dbReference>
<dbReference type="PROSITE" id="PS00588">
    <property type="entry name" value="FLAGELLA_BB_ROD"/>
    <property type="match status" value="1"/>
</dbReference>
<dbReference type="InterPro" id="IPR020013">
    <property type="entry name" value="Flagellar_FlgE/F/G"/>
</dbReference>
<dbReference type="Pfam" id="PF07559">
    <property type="entry name" value="FlgE_D2"/>
    <property type="match status" value="1"/>
</dbReference>
<comment type="caution">
    <text evidence="10">The sequence shown here is derived from an EMBL/GenBank/DDBJ whole genome shotgun (WGS) entry which is preliminary data.</text>
</comment>
<dbReference type="GO" id="GO:0009425">
    <property type="term" value="C:bacterial-type flagellum basal body"/>
    <property type="evidence" value="ECO:0007669"/>
    <property type="project" value="UniProtKB-SubCell"/>
</dbReference>
<dbReference type="Proteomes" id="UP000644699">
    <property type="component" value="Unassembled WGS sequence"/>
</dbReference>
<comment type="function">
    <text evidence="5">A flexible structure which links the flagellar filament to the drive apparatus in the basal body.</text>
</comment>
<evidence type="ECO:0000259" key="8">
    <source>
        <dbReference type="Pfam" id="PF07559"/>
    </source>
</evidence>
<dbReference type="Gene3D" id="2.60.98.20">
    <property type="entry name" value="Flagellar hook protein FlgE"/>
    <property type="match status" value="1"/>
</dbReference>
<reference evidence="10" key="2">
    <citation type="submission" date="2020-09" db="EMBL/GenBank/DDBJ databases">
        <authorList>
            <person name="Sun Q."/>
            <person name="Zhou Y."/>
        </authorList>
    </citation>
    <scope>NUCLEOTIDE SEQUENCE</scope>
    <source>
        <strain evidence="10">CGMCC 1.15367</strain>
    </source>
</reference>
<keyword evidence="4 5" id="KW-0975">Bacterial flagellum</keyword>
<dbReference type="InterPro" id="IPR011491">
    <property type="entry name" value="FlgE_D2"/>
</dbReference>
<dbReference type="Pfam" id="PF22692">
    <property type="entry name" value="LlgE_F_G_D1"/>
    <property type="match status" value="1"/>
</dbReference>
<sequence length="568" mass="57323">MSVGNIMRTSTAGMNAQASKLSVVSENVANADTSGYKRSETEFSSLVMPQTTGTYTSGSVQAVTRNTISLAGNLNYTGNAHDTKKLDLAVDGEGFFVVGDGVQGSNGNFLSRAGSFTMQADGTLVNAAGYRLRGYPIGTNGTDAVLNGFAGLQDVNLNSGLLSATPSTSGTLTYPLDQSFITGTKATNTQANSFSTTVGGTGAANTDTMTFNVVMDGTTYPVSVGSATGLAGIQAADVVSAINTAVGANVASLSTSGKLVLTSKGSNSGTGSTLSITAPSKGAGVASTVTLSVTGLDAFTASGTQAVDPGANSAALPSTQSTVSASMTVYNNAGEAVKLDIYYTKVDDATNTWKMAIFDGRDAASGTATSPFPYKTPALATASLSFDPANGYKLKTITPGAGTGQIDNKVLSVNLAAIGGGNFNLDIGSTTQLYKPSSQALTASANGNPPEVVKTISVGDDGVVTAQFTSGTTRDLFKIPLAKVTSPDSLSAVSGNAYQVGVESGTILMGTGGANGFGKVTAGALEDSNVDLATELTNMITAQRSYTANSKVFQTGSEILDVLVNLKR</sequence>
<feature type="domain" description="Flagellar basal-body/hook protein C-terminal" evidence="7">
    <location>
        <begin position="522"/>
        <end position="566"/>
    </location>
</feature>
<evidence type="ECO:0000313" key="10">
    <source>
        <dbReference type="EMBL" id="GGE19815.1"/>
    </source>
</evidence>